<comment type="caution">
    <text evidence="8">The sequence shown here is derived from an EMBL/GenBank/DDBJ whole genome shotgun (WGS) entry which is preliminary data.</text>
</comment>
<feature type="transmembrane region" description="Helical" evidence="6">
    <location>
        <begin position="171"/>
        <end position="190"/>
    </location>
</feature>
<evidence type="ECO:0000256" key="3">
    <source>
        <dbReference type="ARBA" id="ARBA00022692"/>
    </source>
</evidence>
<keyword evidence="9" id="KW-1185">Reference proteome</keyword>
<dbReference type="PANTHER" id="PTHR30294">
    <property type="entry name" value="MEMBRANE COMPONENT OF ABC TRANSPORTER YHHJ-RELATED"/>
    <property type="match status" value="1"/>
</dbReference>
<feature type="transmembrane region" description="Helical" evidence="6">
    <location>
        <begin position="255"/>
        <end position="276"/>
    </location>
</feature>
<dbReference type="InterPro" id="IPR013525">
    <property type="entry name" value="ABC2_TM"/>
</dbReference>
<evidence type="ECO:0000256" key="5">
    <source>
        <dbReference type="ARBA" id="ARBA00023136"/>
    </source>
</evidence>
<evidence type="ECO:0000256" key="6">
    <source>
        <dbReference type="SAM" id="Phobius"/>
    </source>
</evidence>
<evidence type="ECO:0000256" key="2">
    <source>
        <dbReference type="ARBA" id="ARBA00022475"/>
    </source>
</evidence>
<feature type="transmembrane region" description="Helical" evidence="6">
    <location>
        <begin position="221"/>
        <end position="243"/>
    </location>
</feature>
<dbReference type="AlphaFoldDB" id="A0A845V737"/>
<organism evidence="8 9">
    <name type="scientific">Wenzhouxiangella limi</name>
    <dbReference type="NCBI Taxonomy" id="2707351"/>
    <lineage>
        <taxon>Bacteria</taxon>
        <taxon>Pseudomonadati</taxon>
        <taxon>Pseudomonadota</taxon>
        <taxon>Gammaproteobacteria</taxon>
        <taxon>Chromatiales</taxon>
        <taxon>Wenzhouxiangellaceae</taxon>
        <taxon>Wenzhouxiangella</taxon>
    </lineage>
</organism>
<dbReference type="Proteomes" id="UP000484885">
    <property type="component" value="Unassembled WGS sequence"/>
</dbReference>
<comment type="subcellular location">
    <subcellularLocation>
        <location evidence="1">Cell membrane</location>
        <topology evidence="1">Multi-pass membrane protein</topology>
    </subcellularLocation>
</comment>
<keyword evidence="5 6" id="KW-0472">Membrane</keyword>
<feature type="domain" description="ABC-2 type transporter transmembrane" evidence="7">
    <location>
        <begin position="17"/>
        <end position="355"/>
    </location>
</feature>
<feature type="transmembrane region" description="Helical" evidence="6">
    <location>
        <begin position="333"/>
        <end position="357"/>
    </location>
</feature>
<feature type="transmembrane region" description="Helical" evidence="6">
    <location>
        <begin position="288"/>
        <end position="313"/>
    </location>
</feature>
<evidence type="ECO:0000256" key="4">
    <source>
        <dbReference type="ARBA" id="ARBA00022989"/>
    </source>
</evidence>
<dbReference type="Gene3D" id="3.40.1710.10">
    <property type="entry name" value="abc type-2 transporter like domain"/>
    <property type="match status" value="1"/>
</dbReference>
<dbReference type="GO" id="GO:0005886">
    <property type="term" value="C:plasma membrane"/>
    <property type="evidence" value="ECO:0007669"/>
    <property type="project" value="UniProtKB-SubCell"/>
</dbReference>
<gene>
    <name evidence="8" type="ORF">G3I74_09635</name>
</gene>
<accession>A0A845V737</accession>
<dbReference type="EMBL" id="JAAGSC010000041">
    <property type="protein sequence ID" value="NDY95991.1"/>
    <property type="molecule type" value="Genomic_DNA"/>
</dbReference>
<dbReference type="Pfam" id="PF12698">
    <property type="entry name" value="ABC2_membrane_3"/>
    <property type="match status" value="1"/>
</dbReference>
<keyword evidence="4 6" id="KW-1133">Transmembrane helix</keyword>
<protein>
    <submittedName>
        <fullName evidence="8">ABC transporter permease</fullName>
    </submittedName>
</protein>
<name>A0A845V737_9GAMM</name>
<dbReference type="GO" id="GO:0140359">
    <property type="term" value="F:ABC-type transporter activity"/>
    <property type="evidence" value="ECO:0007669"/>
    <property type="project" value="InterPro"/>
</dbReference>
<evidence type="ECO:0000256" key="1">
    <source>
        <dbReference type="ARBA" id="ARBA00004651"/>
    </source>
</evidence>
<reference evidence="8 9" key="1">
    <citation type="submission" date="2020-02" db="EMBL/GenBank/DDBJ databases">
        <authorList>
            <person name="Zhang X.-Y."/>
        </authorList>
    </citation>
    <scope>NUCLEOTIDE SEQUENCE [LARGE SCALE GENOMIC DNA]</scope>
    <source>
        <strain evidence="8 9">C33</strain>
    </source>
</reference>
<dbReference type="PANTHER" id="PTHR30294:SF47">
    <property type="entry name" value="INNER MEMBRANE TRANSPORT PERMEASE YHHJ"/>
    <property type="match status" value="1"/>
</dbReference>
<keyword evidence="3 6" id="KW-0812">Transmembrane</keyword>
<evidence type="ECO:0000259" key="7">
    <source>
        <dbReference type="Pfam" id="PF12698"/>
    </source>
</evidence>
<dbReference type="RefSeq" id="WP_164211380.1">
    <property type="nucleotide sequence ID" value="NZ_JAAGSC010000041.1"/>
</dbReference>
<sequence>MRAVLVREWRRFRHTPRLWLLVIVAPILLPTILLTVFAERTPSELPIAVLDYDNSPLSRQIIRALDAAPGVQIERYRADLEAAGSAVRRGEVFAVVALPPDLNRDVLRGQAPRVQLYDNRQMLTAGNVIMREVRTAVATVGAGIGLRQGVFPPVRTENHPLFNPGLDFGRFLALPLMVTLLHILVVVVTIDVTGRELREGTAGAWLQAAGDRPWVALVAKLALYFVWFSLLGVLALVIGARLLGLEVRGSAGLWLGGWVGLTAACIGLGLFLTGLIGNLRMATSVASVIVSPAFAYSGMTFPAQAMEGFAVLWSRLLPLGHYLNLQAGQMVMGAPAASGFMHLLWLLPFVGLPLLVLARWRRLMSNPDLWGAR</sequence>
<proteinExistence type="predicted"/>
<feature type="transmembrane region" description="Helical" evidence="6">
    <location>
        <begin position="18"/>
        <end position="38"/>
    </location>
</feature>
<keyword evidence="2" id="KW-1003">Cell membrane</keyword>
<evidence type="ECO:0000313" key="8">
    <source>
        <dbReference type="EMBL" id="NDY95991.1"/>
    </source>
</evidence>
<dbReference type="InterPro" id="IPR051449">
    <property type="entry name" value="ABC-2_transporter_component"/>
</dbReference>
<evidence type="ECO:0000313" key="9">
    <source>
        <dbReference type="Proteomes" id="UP000484885"/>
    </source>
</evidence>